<dbReference type="EMBL" id="JBHSKJ010000004">
    <property type="protein sequence ID" value="MFC5144750.1"/>
    <property type="molecule type" value="Genomic_DNA"/>
</dbReference>
<dbReference type="Proteomes" id="UP001596222">
    <property type="component" value="Unassembled WGS sequence"/>
</dbReference>
<name>A0ABV9ZX29_9ACTN</name>
<evidence type="ECO:0000313" key="2">
    <source>
        <dbReference type="EMBL" id="MFC5144750.1"/>
    </source>
</evidence>
<dbReference type="RefSeq" id="WP_382038792.1">
    <property type="nucleotide sequence ID" value="NZ_JBHSKJ010000004.1"/>
</dbReference>
<protein>
    <submittedName>
        <fullName evidence="2">Uncharacterized protein</fullName>
    </submittedName>
</protein>
<feature type="compositionally biased region" description="Acidic residues" evidence="1">
    <location>
        <begin position="60"/>
        <end position="69"/>
    </location>
</feature>
<accession>A0ABV9ZX29</accession>
<gene>
    <name evidence="2" type="ORF">ACFPP6_08700</name>
</gene>
<feature type="region of interest" description="Disordered" evidence="1">
    <location>
        <begin position="1"/>
        <end position="87"/>
    </location>
</feature>
<comment type="caution">
    <text evidence="2">The sequence shown here is derived from an EMBL/GenBank/DDBJ whole genome shotgun (WGS) entry which is preliminary data.</text>
</comment>
<sequence>MEHRRDQNNPTVHAAGTDPAFVPGLTPPRPAEAKERTPVPADAEPDAGAASEPKAKTEAETEAEVESEAEVAVAEGEPRPVADGPVFEVSDRRGSITVDSTGVTFRLDDEMAEFDWSEIGAVETNTPRFGRRLTVSVYTSRRSYDTHIDAPNRNLLKQWVTELDTVLDAHFEDSKSTN</sequence>
<evidence type="ECO:0000313" key="3">
    <source>
        <dbReference type="Proteomes" id="UP001596222"/>
    </source>
</evidence>
<keyword evidence="3" id="KW-1185">Reference proteome</keyword>
<evidence type="ECO:0000256" key="1">
    <source>
        <dbReference type="SAM" id="MobiDB-lite"/>
    </source>
</evidence>
<proteinExistence type="predicted"/>
<reference evidence="3" key="1">
    <citation type="journal article" date="2019" name="Int. J. Syst. Evol. Microbiol.">
        <title>The Global Catalogue of Microorganisms (GCM) 10K type strain sequencing project: providing services to taxonomists for standard genome sequencing and annotation.</title>
        <authorList>
            <consortium name="The Broad Institute Genomics Platform"/>
            <consortium name="The Broad Institute Genome Sequencing Center for Infectious Disease"/>
            <person name="Wu L."/>
            <person name="Ma J."/>
        </authorList>
    </citation>
    <scope>NUCLEOTIDE SEQUENCE [LARGE SCALE GENOMIC DNA]</scope>
    <source>
        <strain evidence="3">CGMCC 4.1641</strain>
    </source>
</reference>
<organism evidence="2 3">
    <name type="scientific">Streptomyces aureoversilis</name>
    <dbReference type="NCBI Taxonomy" id="67277"/>
    <lineage>
        <taxon>Bacteria</taxon>
        <taxon>Bacillati</taxon>
        <taxon>Actinomycetota</taxon>
        <taxon>Actinomycetes</taxon>
        <taxon>Kitasatosporales</taxon>
        <taxon>Streptomycetaceae</taxon>
        <taxon>Streptomyces</taxon>
    </lineage>
</organism>